<protein>
    <submittedName>
        <fullName evidence="4">AraC family transcriptional regulator</fullName>
    </submittedName>
</protein>
<dbReference type="Pfam" id="PF06719">
    <property type="entry name" value="AraC_N"/>
    <property type="match status" value="1"/>
</dbReference>
<evidence type="ECO:0000256" key="1">
    <source>
        <dbReference type="ARBA" id="ARBA00023015"/>
    </source>
</evidence>
<evidence type="ECO:0000256" key="2">
    <source>
        <dbReference type="ARBA" id="ARBA00023163"/>
    </source>
</evidence>
<dbReference type="InterPro" id="IPR009594">
    <property type="entry name" value="Tscrpt_reg_HTH_AraC_N"/>
</dbReference>
<evidence type="ECO:0000259" key="3">
    <source>
        <dbReference type="PROSITE" id="PS01124"/>
    </source>
</evidence>
<dbReference type="Gene3D" id="1.10.10.60">
    <property type="entry name" value="Homeodomain-like"/>
    <property type="match status" value="2"/>
</dbReference>
<dbReference type="PANTHER" id="PTHR43436:SF2">
    <property type="entry name" value="ARAC_XYLS FAMILY TRANSCRIPTIONAL REGULATOR"/>
    <property type="match status" value="1"/>
</dbReference>
<keyword evidence="2" id="KW-0804">Transcription</keyword>
<dbReference type="RefSeq" id="WP_265895267.1">
    <property type="nucleotide sequence ID" value="NZ_JAPIVE010000001.1"/>
</dbReference>
<dbReference type="InterPro" id="IPR009057">
    <property type="entry name" value="Homeodomain-like_sf"/>
</dbReference>
<gene>
    <name evidence="4" type="ORF">OQ287_00855</name>
</gene>
<dbReference type="SMART" id="SM00342">
    <property type="entry name" value="HTH_ARAC"/>
    <property type="match status" value="1"/>
</dbReference>
<comment type="caution">
    <text evidence="4">The sequence shown here is derived from an EMBL/GenBank/DDBJ whole genome shotgun (WGS) entry which is preliminary data.</text>
</comment>
<name>A0AA41ZCK2_9GAMM</name>
<dbReference type="EMBL" id="JAPIVE010000001">
    <property type="protein sequence ID" value="MCX2522789.1"/>
    <property type="molecule type" value="Genomic_DNA"/>
</dbReference>
<sequence length="299" mass="33229">MSDGEQPSIAQHTVDRLAELITPHAPNDGFNDTIIPGLRTLRTHCAQQRTPQMYEPGLVVIAQGGKQGYLGDRTIHYGAGHYLIQAMPLPFDCETEATPEAPLLGITLHISPEILSDLVRHMPSPEQEPPAPMASVALDEDMAGSVIRLLECLDDPLKAQVLGESRVREVIFQALRGPQGGSLHHLMYHQGQFAYPRIARALHILHSEYQSTLAIDTLAEQVHMSASSFYHHFKQITCLSPLQYQKRVRLLRARALLAQPDHSVSLTANEVGYTSASQFSREYKRYFGTSPLQDRPGQV</sequence>
<dbReference type="AlphaFoldDB" id="A0AA41ZCK2"/>
<evidence type="ECO:0000313" key="4">
    <source>
        <dbReference type="EMBL" id="MCX2522789.1"/>
    </source>
</evidence>
<feature type="domain" description="HTH araC/xylS-type" evidence="3">
    <location>
        <begin position="199"/>
        <end position="297"/>
    </location>
</feature>
<organism evidence="4 5">
    <name type="scientific">Larsenimonas rhizosphaerae</name>
    <dbReference type="NCBI Taxonomy" id="2944682"/>
    <lineage>
        <taxon>Bacteria</taxon>
        <taxon>Pseudomonadati</taxon>
        <taxon>Pseudomonadota</taxon>
        <taxon>Gammaproteobacteria</taxon>
        <taxon>Oceanospirillales</taxon>
        <taxon>Halomonadaceae</taxon>
        <taxon>Larsenimonas</taxon>
    </lineage>
</organism>
<keyword evidence="1" id="KW-0805">Transcription regulation</keyword>
<reference evidence="4" key="1">
    <citation type="submission" date="2022-11" db="EMBL/GenBank/DDBJ databases">
        <title>Larsenimonas rhizosphaerae sp. nov., isolated from a tidal mudflat.</title>
        <authorList>
            <person name="Lee S.D."/>
            <person name="Kim I.S."/>
        </authorList>
    </citation>
    <scope>NUCLEOTIDE SEQUENCE</scope>
    <source>
        <strain evidence="4">GH2-1</strain>
    </source>
</reference>
<dbReference type="GO" id="GO:0043565">
    <property type="term" value="F:sequence-specific DNA binding"/>
    <property type="evidence" value="ECO:0007669"/>
    <property type="project" value="InterPro"/>
</dbReference>
<evidence type="ECO:0000313" key="5">
    <source>
        <dbReference type="Proteomes" id="UP001165678"/>
    </source>
</evidence>
<proteinExistence type="predicted"/>
<keyword evidence="5" id="KW-1185">Reference proteome</keyword>
<dbReference type="InterPro" id="IPR018060">
    <property type="entry name" value="HTH_AraC"/>
</dbReference>
<dbReference type="PROSITE" id="PS01124">
    <property type="entry name" value="HTH_ARAC_FAMILY_2"/>
    <property type="match status" value="1"/>
</dbReference>
<dbReference type="Proteomes" id="UP001165678">
    <property type="component" value="Unassembled WGS sequence"/>
</dbReference>
<dbReference type="PANTHER" id="PTHR43436">
    <property type="entry name" value="ARAC-FAMILY TRANSCRIPTIONAL REGULATOR"/>
    <property type="match status" value="1"/>
</dbReference>
<accession>A0AA41ZCK2</accession>
<dbReference type="GO" id="GO:0003700">
    <property type="term" value="F:DNA-binding transcription factor activity"/>
    <property type="evidence" value="ECO:0007669"/>
    <property type="project" value="InterPro"/>
</dbReference>
<dbReference type="SUPFAM" id="SSF46689">
    <property type="entry name" value="Homeodomain-like"/>
    <property type="match status" value="2"/>
</dbReference>
<dbReference type="Pfam" id="PF12833">
    <property type="entry name" value="HTH_18"/>
    <property type="match status" value="1"/>
</dbReference>